<protein>
    <recommendedName>
        <fullName evidence="4">Small ribosomal subunit protein bS18m</fullName>
    </recommendedName>
</protein>
<reference evidence="6" key="1">
    <citation type="journal article" date="2020" name="Phytopathology">
        <title>Genome sequence of the chestnut blight fungus Cryphonectria parasitica EP155: A fundamental resource for an archetypical invasive plant pathogen.</title>
        <authorList>
            <person name="Crouch J.A."/>
            <person name="Dawe A."/>
            <person name="Aerts A."/>
            <person name="Barry K."/>
            <person name="Churchill A.C.L."/>
            <person name="Grimwood J."/>
            <person name="Hillman B."/>
            <person name="Milgroom M.G."/>
            <person name="Pangilinan J."/>
            <person name="Smith M."/>
            <person name="Salamov A."/>
            <person name="Schmutz J."/>
            <person name="Yadav J."/>
            <person name="Grigoriev I.V."/>
            <person name="Nuss D."/>
        </authorList>
    </citation>
    <scope>NUCLEOTIDE SEQUENCE</scope>
    <source>
        <strain evidence="6">EP155</strain>
    </source>
</reference>
<dbReference type="RefSeq" id="XP_040771854.1">
    <property type="nucleotide sequence ID" value="XM_040917944.1"/>
</dbReference>
<feature type="compositionally biased region" description="Basic and acidic residues" evidence="5">
    <location>
        <begin position="1"/>
        <end position="18"/>
    </location>
</feature>
<organism evidence="6 7">
    <name type="scientific">Cryphonectria parasitica (strain ATCC 38755 / EP155)</name>
    <dbReference type="NCBI Taxonomy" id="660469"/>
    <lineage>
        <taxon>Eukaryota</taxon>
        <taxon>Fungi</taxon>
        <taxon>Dikarya</taxon>
        <taxon>Ascomycota</taxon>
        <taxon>Pezizomycotina</taxon>
        <taxon>Sordariomycetes</taxon>
        <taxon>Sordariomycetidae</taxon>
        <taxon>Diaporthales</taxon>
        <taxon>Cryphonectriaceae</taxon>
        <taxon>Cryphonectria-Endothia species complex</taxon>
        <taxon>Cryphonectria</taxon>
    </lineage>
</organism>
<name>A0A9P4XUH2_CRYP1</name>
<comment type="similarity">
    <text evidence="1">Belongs to the bacterial ribosomal protein bS18 family.</text>
</comment>
<proteinExistence type="inferred from homology"/>
<sequence length="148" mass="17396">NKETFDEKTRLAKERSDMSRQMTRSWKMGDVYAPHDISHVEMLKWRQPKRPTKDILDILGLNPLDHYKNFAMMSEFMTEMGRIKHSKETGLRPVNQRKMAKAIRRAIGMGIHPSTHRHPEILFGQSRAGPRYQNSRMPEPTQNKIKVK</sequence>
<dbReference type="SUPFAM" id="SSF46911">
    <property type="entry name" value="Ribosomal protein S18"/>
    <property type="match status" value="1"/>
</dbReference>
<evidence type="ECO:0000256" key="4">
    <source>
        <dbReference type="ARBA" id="ARBA00035264"/>
    </source>
</evidence>
<dbReference type="EMBL" id="MU032352">
    <property type="protein sequence ID" value="KAF3760875.1"/>
    <property type="molecule type" value="Genomic_DNA"/>
</dbReference>
<dbReference type="InterPro" id="IPR001648">
    <property type="entry name" value="Ribosomal_bS18"/>
</dbReference>
<dbReference type="Pfam" id="PF01084">
    <property type="entry name" value="Ribosomal_S18"/>
    <property type="match status" value="1"/>
</dbReference>
<keyword evidence="3" id="KW-0687">Ribonucleoprotein</keyword>
<feature type="compositionally biased region" description="Polar residues" evidence="5">
    <location>
        <begin position="132"/>
        <end position="148"/>
    </location>
</feature>
<evidence type="ECO:0000313" key="7">
    <source>
        <dbReference type="Proteomes" id="UP000803844"/>
    </source>
</evidence>
<dbReference type="GO" id="GO:0070181">
    <property type="term" value="F:small ribosomal subunit rRNA binding"/>
    <property type="evidence" value="ECO:0007669"/>
    <property type="project" value="TreeGrafter"/>
</dbReference>
<dbReference type="OrthoDB" id="21463at2759"/>
<dbReference type="Gene3D" id="4.10.640.10">
    <property type="entry name" value="Ribosomal protein S18"/>
    <property type="match status" value="1"/>
</dbReference>
<dbReference type="GO" id="GO:0005763">
    <property type="term" value="C:mitochondrial small ribosomal subunit"/>
    <property type="evidence" value="ECO:0007669"/>
    <property type="project" value="TreeGrafter"/>
</dbReference>
<gene>
    <name evidence="6" type="ORF">M406DRAFT_268474</name>
</gene>
<dbReference type="PANTHER" id="PTHR13479">
    <property type="entry name" value="30S RIBOSOMAL PROTEIN S18"/>
    <property type="match status" value="1"/>
</dbReference>
<feature type="region of interest" description="Disordered" evidence="5">
    <location>
        <begin position="126"/>
        <end position="148"/>
    </location>
</feature>
<feature type="non-terminal residue" evidence="6">
    <location>
        <position position="1"/>
    </location>
</feature>
<evidence type="ECO:0000256" key="5">
    <source>
        <dbReference type="SAM" id="MobiDB-lite"/>
    </source>
</evidence>
<dbReference type="PANTHER" id="PTHR13479:SF40">
    <property type="entry name" value="SMALL RIBOSOMAL SUBUNIT PROTEIN BS18M"/>
    <property type="match status" value="1"/>
</dbReference>
<dbReference type="Proteomes" id="UP000803844">
    <property type="component" value="Unassembled WGS sequence"/>
</dbReference>
<evidence type="ECO:0000256" key="2">
    <source>
        <dbReference type="ARBA" id="ARBA00022980"/>
    </source>
</evidence>
<dbReference type="FunFam" id="4.10.640.10:FF:000013">
    <property type="entry name" value="37S ribosomal protein S18"/>
    <property type="match status" value="1"/>
</dbReference>
<evidence type="ECO:0000313" key="6">
    <source>
        <dbReference type="EMBL" id="KAF3760875.1"/>
    </source>
</evidence>
<dbReference type="GO" id="GO:0003735">
    <property type="term" value="F:structural constituent of ribosome"/>
    <property type="evidence" value="ECO:0007669"/>
    <property type="project" value="InterPro"/>
</dbReference>
<feature type="region of interest" description="Disordered" evidence="5">
    <location>
        <begin position="1"/>
        <end position="20"/>
    </location>
</feature>
<keyword evidence="2 6" id="KW-0689">Ribosomal protein</keyword>
<comment type="caution">
    <text evidence="6">The sequence shown here is derived from an EMBL/GenBank/DDBJ whole genome shotgun (WGS) entry which is preliminary data.</text>
</comment>
<dbReference type="GeneID" id="63835073"/>
<evidence type="ECO:0000256" key="3">
    <source>
        <dbReference type="ARBA" id="ARBA00023274"/>
    </source>
</evidence>
<accession>A0A9P4XUH2</accession>
<keyword evidence="7" id="KW-1185">Reference proteome</keyword>
<dbReference type="AlphaFoldDB" id="A0A9P4XUH2"/>
<dbReference type="GO" id="GO:0032543">
    <property type="term" value="P:mitochondrial translation"/>
    <property type="evidence" value="ECO:0007669"/>
    <property type="project" value="TreeGrafter"/>
</dbReference>
<dbReference type="InterPro" id="IPR036870">
    <property type="entry name" value="Ribosomal_bS18_sf"/>
</dbReference>
<evidence type="ECO:0000256" key="1">
    <source>
        <dbReference type="ARBA" id="ARBA00005589"/>
    </source>
</evidence>